<dbReference type="InterPro" id="IPR006365">
    <property type="entry name" value="Cbl_synth_CobL"/>
</dbReference>
<dbReference type="PIRSF" id="PIRSF036428">
    <property type="entry name" value="CobL"/>
    <property type="match status" value="1"/>
</dbReference>
<evidence type="ECO:0000313" key="7">
    <source>
        <dbReference type="EMBL" id="RKR07545.1"/>
    </source>
</evidence>
<dbReference type="InterPro" id="IPR014008">
    <property type="entry name" value="Cbl_synth_MTase_CbiT"/>
</dbReference>
<dbReference type="Pfam" id="PF01135">
    <property type="entry name" value="PCMT"/>
    <property type="match status" value="1"/>
</dbReference>
<dbReference type="GO" id="GO:0008276">
    <property type="term" value="F:protein methyltransferase activity"/>
    <property type="evidence" value="ECO:0007669"/>
    <property type="project" value="InterPro"/>
</dbReference>
<protein>
    <submittedName>
        <fullName evidence="7">Precorrin-6Y C5,15-methyltransferase (Decarboxylating)</fullName>
    </submittedName>
</protein>
<dbReference type="SUPFAM" id="SSF53335">
    <property type="entry name" value="S-adenosyl-L-methionine-dependent methyltransferases"/>
    <property type="match status" value="1"/>
</dbReference>
<dbReference type="NCBIfam" id="TIGR02469">
    <property type="entry name" value="CbiT"/>
    <property type="match status" value="1"/>
</dbReference>
<dbReference type="InterPro" id="IPR014777">
    <property type="entry name" value="4pyrrole_Mease_sub1"/>
</dbReference>
<sequence>MDNNARVAEAQRWLTLVGIGEDGVEGLDTRAREAIGAAEVVFGGTRHLALAATLITGQAIAWPSPLGDGIEWLLGHRGRRVVVLASGDPFHYGIGATLARHVPAEEMSVLAAPSAFSLACARMGWPMQSTRLVSLHGRPLEAIHPHLHEGARLVVLTSDGEAPATIARRLVERGFGRSRVQVLEALDGERERRSETTAAALAEAEESSDPLNVLAVTVVADSRAQVIALAPGRPDDRFEHDGQLTRRDVRAMTLARLAPCHGERLWDIGAGSGAIAIEWLLCDDSLEAVAIEAETERVARIERNAAAMGVPRLSTVEGRAPQALAELADPDAIFVGGGASDTELLALCIDRLRPGGRLVANAVTLETELALGECYRMLGGELIRLGHEHAAPLGGMTGWAPARTIVQWCWHKPREFSAPQ</sequence>
<dbReference type="RefSeq" id="WP_121170699.1">
    <property type="nucleotide sequence ID" value="NZ_RBIN01000001.1"/>
</dbReference>
<dbReference type="InterPro" id="IPR012818">
    <property type="entry name" value="CbiE"/>
</dbReference>
<dbReference type="GO" id="GO:0032259">
    <property type="term" value="P:methylation"/>
    <property type="evidence" value="ECO:0007669"/>
    <property type="project" value="UniProtKB-KW"/>
</dbReference>
<dbReference type="GO" id="GO:0009236">
    <property type="term" value="P:cobalamin biosynthetic process"/>
    <property type="evidence" value="ECO:0007669"/>
    <property type="project" value="UniProtKB-UniPathway"/>
</dbReference>
<dbReference type="CDD" id="cd11644">
    <property type="entry name" value="Precorrin-6Y-MT"/>
    <property type="match status" value="1"/>
</dbReference>
<keyword evidence="2" id="KW-0169">Cobalamin biosynthesis</keyword>
<organism evidence="7 8">
    <name type="scientific">Kushneria sinocarnis</name>
    <dbReference type="NCBI Taxonomy" id="595502"/>
    <lineage>
        <taxon>Bacteria</taxon>
        <taxon>Pseudomonadati</taxon>
        <taxon>Pseudomonadota</taxon>
        <taxon>Gammaproteobacteria</taxon>
        <taxon>Oceanospirillales</taxon>
        <taxon>Halomonadaceae</taxon>
        <taxon>Kushneria</taxon>
    </lineage>
</organism>
<evidence type="ECO:0000256" key="2">
    <source>
        <dbReference type="ARBA" id="ARBA00022573"/>
    </source>
</evidence>
<comment type="caution">
    <text evidence="7">The sequence shown here is derived from an EMBL/GenBank/DDBJ whole genome shotgun (WGS) entry which is preliminary data.</text>
</comment>
<feature type="domain" description="Tetrapyrrole methylase" evidence="6">
    <location>
        <begin position="14"/>
        <end position="201"/>
    </location>
</feature>
<dbReference type="PANTHER" id="PTHR43182:SF1">
    <property type="entry name" value="COBALT-PRECORRIN-7 C(5)-METHYLTRANSFERASE"/>
    <property type="match status" value="1"/>
</dbReference>
<dbReference type="AlphaFoldDB" id="A0A420X1J2"/>
<dbReference type="Gene3D" id="3.40.1010.10">
    <property type="entry name" value="Cobalt-precorrin-4 Transmethylase, Domain 1"/>
    <property type="match status" value="1"/>
</dbReference>
<dbReference type="Pfam" id="PF00590">
    <property type="entry name" value="TP_methylase"/>
    <property type="match status" value="1"/>
</dbReference>
<proteinExistence type="predicted"/>
<evidence type="ECO:0000256" key="5">
    <source>
        <dbReference type="ARBA" id="ARBA00022691"/>
    </source>
</evidence>
<dbReference type="CDD" id="cd02440">
    <property type="entry name" value="AdoMet_MTases"/>
    <property type="match status" value="1"/>
</dbReference>
<name>A0A420X1J2_9GAMM</name>
<dbReference type="EMBL" id="RBIN01000001">
    <property type="protein sequence ID" value="RKR07545.1"/>
    <property type="molecule type" value="Genomic_DNA"/>
</dbReference>
<reference evidence="7 8" key="1">
    <citation type="submission" date="2018-10" db="EMBL/GenBank/DDBJ databases">
        <title>Genomic Encyclopedia of Type Strains, Phase IV (KMG-IV): sequencing the most valuable type-strain genomes for metagenomic binning, comparative biology and taxonomic classification.</title>
        <authorList>
            <person name="Goeker M."/>
        </authorList>
    </citation>
    <scope>NUCLEOTIDE SEQUENCE [LARGE SCALE GENOMIC DNA]</scope>
    <source>
        <strain evidence="7 8">DSM 23229</strain>
    </source>
</reference>
<keyword evidence="5" id="KW-0949">S-adenosyl-L-methionine</keyword>
<dbReference type="Proteomes" id="UP000281975">
    <property type="component" value="Unassembled WGS sequence"/>
</dbReference>
<gene>
    <name evidence="7" type="ORF">C7446_0357</name>
</gene>
<evidence type="ECO:0000256" key="1">
    <source>
        <dbReference type="ARBA" id="ARBA00004953"/>
    </source>
</evidence>
<keyword evidence="4 7" id="KW-0808">Transferase</keyword>
<evidence type="ECO:0000256" key="4">
    <source>
        <dbReference type="ARBA" id="ARBA00022679"/>
    </source>
</evidence>
<dbReference type="Gene3D" id="3.40.50.150">
    <property type="entry name" value="Vaccinia Virus protein VP39"/>
    <property type="match status" value="1"/>
</dbReference>
<evidence type="ECO:0000259" key="6">
    <source>
        <dbReference type="Pfam" id="PF00590"/>
    </source>
</evidence>
<comment type="pathway">
    <text evidence="1">Cofactor biosynthesis; adenosylcobalamin biosynthesis.</text>
</comment>
<dbReference type="OrthoDB" id="9787825at2"/>
<evidence type="ECO:0000256" key="3">
    <source>
        <dbReference type="ARBA" id="ARBA00022603"/>
    </source>
</evidence>
<evidence type="ECO:0000313" key="8">
    <source>
        <dbReference type="Proteomes" id="UP000281975"/>
    </source>
</evidence>
<dbReference type="InterPro" id="IPR035996">
    <property type="entry name" value="4pyrrol_Methylase_sf"/>
</dbReference>
<keyword evidence="3 7" id="KW-0489">Methyltransferase</keyword>
<dbReference type="SUPFAM" id="SSF53790">
    <property type="entry name" value="Tetrapyrrole methylase"/>
    <property type="match status" value="1"/>
</dbReference>
<dbReference type="InterPro" id="IPR050714">
    <property type="entry name" value="Cobalamin_biosynth_MTase"/>
</dbReference>
<dbReference type="PANTHER" id="PTHR43182">
    <property type="entry name" value="COBALT-PRECORRIN-6B C(15)-METHYLTRANSFERASE (DECARBOXYLATING)"/>
    <property type="match status" value="1"/>
</dbReference>
<dbReference type="InterPro" id="IPR029063">
    <property type="entry name" value="SAM-dependent_MTases_sf"/>
</dbReference>
<dbReference type="InterPro" id="IPR000878">
    <property type="entry name" value="4pyrrol_Mease"/>
</dbReference>
<accession>A0A420X1J2</accession>
<dbReference type="UniPathway" id="UPA00148"/>
<dbReference type="NCBIfam" id="TIGR02467">
    <property type="entry name" value="CbiE"/>
    <property type="match status" value="1"/>
</dbReference>
<keyword evidence="8" id="KW-1185">Reference proteome</keyword>